<dbReference type="GO" id="GO:0003700">
    <property type="term" value="F:DNA-binding transcription factor activity"/>
    <property type="evidence" value="ECO:0007669"/>
    <property type="project" value="InterPro"/>
</dbReference>
<dbReference type="EMBL" id="WOCE01000004">
    <property type="protein sequence ID" value="KAE9615186.1"/>
    <property type="molecule type" value="Genomic_DNA"/>
</dbReference>
<keyword evidence="3" id="KW-0238">DNA-binding</keyword>
<comment type="caution">
    <text evidence="7">The sequence shown here is derived from an EMBL/GenBank/DDBJ whole genome shotgun (WGS) entry which is preliminary data.</text>
</comment>
<evidence type="ECO:0000256" key="1">
    <source>
        <dbReference type="ARBA" id="ARBA00004123"/>
    </source>
</evidence>
<comment type="subcellular location">
    <subcellularLocation>
        <location evidence="1">Nucleus</location>
    </subcellularLocation>
</comment>
<reference evidence="8" key="1">
    <citation type="journal article" date="2020" name="Nat. Commun.">
        <title>Genome sequence of the cluster root forming white lupin.</title>
        <authorList>
            <person name="Hufnagel B."/>
            <person name="Marques A."/>
            <person name="Soriano A."/>
            <person name="Marques L."/>
            <person name="Divol F."/>
            <person name="Doumas P."/>
            <person name="Sallet E."/>
            <person name="Mancinotti D."/>
            <person name="Carrere S."/>
            <person name="Marande W."/>
            <person name="Arribat S."/>
            <person name="Keller J."/>
            <person name="Huneau C."/>
            <person name="Blein T."/>
            <person name="Aime D."/>
            <person name="Laguerre M."/>
            <person name="Taylor J."/>
            <person name="Schubert V."/>
            <person name="Nelson M."/>
            <person name="Geu-Flores F."/>
            <person name="Crespi M."/>
            <person name="Gallardo-Guerrero K."/>
            <person name="Delaux P.-M."/>
            <person name="Salse J."/>
            <person name="Berges H."/>
            <person name="Guyot R."/>
            <person name="Gouzy J."/>
            <person name="Peret B."/>
        </authorList>
    </citation>
    <scope>NUCLEOTIDE SEQUENCE [LARGE SCALE GENOMIC DNA]</scope>
    <source>
        <strain evidence="8">cv. Amiga</strain>
    </source>
</reference>
<dbReference type="PROSITE" id="PS50811">
    <property type="entry name" value="WRKY"/>
    <property type="match status" value="1"/>
</dbReference>
<dbReference type="SUPFAM" id="SSF118290">
    <property type="entry name" value="WRKY DNA-binding domain"/>
    <property type="match status" value="1"/>
</dbReference>
<keyword evidence="2" id="KW-0805">Transcription regulation</keyword>
<dbReference type="Gene3D" id="2.20.25.80">
    <property type="entry name" value="WRKY domain"/>
    <property type="match status" value="1"/>
</dbReference>
<evidence type="ECO:0000256" key="2">
    <source>
        <dbReference type="ARBA" id="ARBA00023015"/>
    </source>
</evidence>
<sequence length="138" mass="15382">MYPRGYYRCTHQKLYDCQAKKLIQRVDHNPNMFEVTYRGEHTCHMSSTAPSSYPLLVNISKDMTQTIMSPHLSPSSSTSIPGLLTSVNLTLCDCANTSSDPFTSKYDGDYLVGDLADDLFNWGGSSNNSIEPLFPDSK</sequence>
<dbReference type="Pfam" id="PF03106">
    <property type="entry name" value="WRKY"/>
    <property type="match status" value="1"/>
</dbReference>
<keyword evidence="8" id="KW-1185">Reference proteome</keyword>
<keyword evidence="5" id="KW-0539">Nucleus</keyword>
<feature type="domain" description="WRKY" evidence="6">
    <location>
        <begin position="1"/>
        <end position="46"/>
    </location>
</feature>
<evidence type="ECO:0000256" key="3">
    <source>
        <dbReference type="ARBA" id="ARBA00023125"/>
    </source>
</evidence>
<dbReference type="PANTHER" id="PTHR32096:SF146">
    <property type="entry name" value="WRKY TRANSCRIPTION FACTOR 19-RELATED"/>
    <property type="match status" value="1"/>
</dbReference>
<dbReference type="Proteomes" id="UP000447434">
    <property type="component" value="Chromosome 4"/>
</dbReference>
<accession>A0A6A4QPM5</accession>
<evidence type="ECO:0000313" key="7">
    <source>
        <dbReference type="EMBL" id="KAE9615186.1"/>
    </source>
</evidence>
<dbReference type="InterPro" id="IPR036576">
    <property type="entry name" value="WRKY_dom_sf"/>
</dbReference>
<dbReference type="PANTHER" id="PTHR32096">
    <property type="entry name" value="WRKY TRANSCRIPTION FACTOR 30-RELATED-RELATED"/>
    <property type="match status" value="1"/>
</dbReference>
<gene>
    <name evidence="7" type="ORF">Lalb_Chr04g0252621</name>
</gene>
<evidence type="ECO:0000256" key="5">
    <source>
        <dbReference type="ARBA" id="ARBA00023242"/>
    </source>
</evidence>
<dbReference type="InterPro" id="IPR044810">
    <property type="entry name" value="WRKY_plant"/>
</dbReference>
<dbReference type="SMART" id="SM00774">
    <property type="entry name" value="WRKY"/>
    <property type="match status" value="1"/>
</dbReference>
<dbReference type="InterPro" id="IPR003657">
    <property type="entry name" value="WRKY_dom"/>
</dbReference>
<dbReference type="AlphaFoldDB" id="A0A6A4QPM5"/>
<dbReference type="GO" id="GO:0000976">
    <property type="term" value="F:transcription cis-regulatory region binding"/>
    <property type="evidence" value="ECO:0007669"/>
    <property type="project" value="TreeGrafter"/>
</dbReference>
<evidence type="ECO:0000256" key="4">
    <source>
        <dbReference type="ARBA" id="ARBA00023163"/>
    </source>
</evidence>
<name>A0A6A4QPM5_LUPAL</name>
<proteinExistence type="predicted"/>
<protein>
    <submittedName>
        <fullName evidence="7">Putative transcription factor WRKY family</fullName>
    </submittedName>
</protein>
<evidence type="ECO:0000259" key="6">
    <source>
        <dbReference type="PROSITE" id="PS50811"/>
    </source>
</evidence>
<dbReference type="OrthoDB" id="684963at2759"/>
<organism evidence="7 8">
    <name type="scientific">Lupinus albus</name>
    <name type="common">White lupine</name>
    <name type="synonym">Lupinus termis</name>
    <dbReference type="NCBI Taxonomy" id="3870"/>
    <lineage>
        <taxon>Eukaryota</taxon>
        <taxon>Viridiplantae</taxon>
        <taxon>Streptophyta</taxon>
        <taxon>Embryophyta</taxon>
        <taxon>Tracheophyta</taxon>
        <taxon>Spermatophyta</taxon>
        <taxon>Magnoliopsida</taxon>
        <taxon>eudicotyledons</taxon>
        <taxon>Gunneridae</taxon>
        <taxon>Pentapetalae</taxon>
        <taxon>rosids</taxon>
        <taxon>fabids</taxon>
        <taxon>Fabales</taxon>
        <taxon>Fabaceae</taxon>
        <taxon>Papilionoideae</taxon>
        <taxon>50 kb inversion clade</taxon>
        <taxon>genistoids sensu lato</taxon>
        <taxon>core genistoids</taxon>
        <taxon>Genisteae</taxon>
        <taxon>Lupinus</taxon>
    </lineage>
</organism>
<keyword evidence="4" id="KW-0804">Transcription</keyword>
<dbReference type="GO" id="GO:0005634">
    <property type="term" value="C:nucleus"/>
    <property type="evidence" value="ECO:0007669"/>
    <property type="project" value="UniProtKB-SubCell"/>
</dbReference>
<evidence type="ECO:0000313" key="8">
    <source>
        <dbReference type="Proteomes" id="UP000447434"/>
    </source>
</evidence>